<feature type="compositionally biased region" description="Basic and acidic residues" evidence="1">
    <location>
        <begin position="417"/>
        <end position="428"/>
    </location>
</feature>
<feature type="compositionally biased region" description="Basic and acidic residues" evidence="1">
    <location>
        <begin position="343"/>
        <end position="357"/>
    </location>
</feature>
<evidence type="ECO:0000313" key="3">
    <source>
        <dbReference type="EMBL" id="KAJ7318893.1"/>
    </source>
</evidence>
<keyword evidence="4" id="KW-1185">Reference proteome</keyword>
<gene>
    <name evidence="3" type="primary">EHBP1_3</name>
    <name evidence="3" type="ORF">OS493_037120</name>
</gene>
<dbReference type="PROSITE" id="PS51840">
    <property type="entry name" value="C2_NT"/>
    <property type="match status" value="1"/>
</dbReference>
<feature type="compositionally biased region" description="Basic and acidic residues" evidence="1">
    <location>
        <begin position="491"/>
        <end position="509"/>
    </location>
</feature>
<feature type="domain" description="C2 NT-type" evidence="2">
    <location>
        <begin position="9"/>
        <end position="190"/>
    </location>
</feature>
<sequence>MSSKILRNFRRNKAEASDFQITASVSSLTIECVKDKWQPNKLVIVWHKEKSKASTKSVPWQSGHINPYRGVHVWPEPDPVKTDITLVKNCNMWPEPDPVQTKFTHRVIFVSTGSGSNTQGELLQYQDKKWNIFVQNLSPSGRHKVLATGSIDINDYISEDPKTFDITVTLKPANRNVVSGSIEFQLSSVLLEDGLPRRTDKEIFDEIMEDAKELAKKKSTSNSKSSVNTKSLSRATNGSSVSGLSPSGDKTPVSSTATEEKKHGGSQVGDVTTQEAASFDNNNNNKAGPRKVKKRKAPPPPRPAPSRPAPSRPAPPQPRPDQPRPPRPPPPTQQKTLQKKCHVKDAKSSEKHSEEKAGNSASGRRRNRLSGLNKKAKDMCKYPKELNPFGPSTNSDEEGSVGEEISKGVFEQEADIQEEHSVDDKSSQDSEPSSSSRRKRQKKGRKKKCPTYSQECNPFGGETFDEQRSLSLGSASQPSGKETSVQGFKVTDSRCTSKDLDQGDGREESINNSDTIIPMNDCGDDKRGAVPVKTPLVQDEPVLKKAKPYAAGKHDGQEDQVESDLSTKEKEGKADDGHCSTRELEPSPSAECVSSDKVRCTPPGEESSSDKETPLEQGANAADPEASTSSKKVASVHHLPETDVVAREIQTSNPVHEKDIEKEHIKEKQSENEVALSAYVEEEMKLVQDEITSLERVSFKLELEMQEAMKTKDCEEELEGLTHDWLALTKFSSDLLKRKQDLEILGRQENIAECCNIMRSELKYLFEVEGWRKTDEHRAREKRVLDLLVSVNKRNLIAQLD</sequence>
<feature type="compositionally biased region" description="Basic residues" evidence="1">
    <location>
        <begin position="436"/>
        <end position="449"/>
    </location>
</feature>
<dbReference type="EMBL" id="MU827844">
    <property type="protein sequence ID" value="KAJ7318893.1"/>
    <property type="molecule type" value="Genomic_DNA"/>
</dbReference>
<dbReference type="Pfam" id="PF10358">
    <property type="entry name" value="NT-C2"/>
    <property type="match status" value="1"/>
</dbReference>
<feature type="compositionally biased region" description="Polar residues" evidence="1">
    <location>
        <begin position="469"/>
        <end position="486"/>
    </location>
</feature>
<feature type="compositionally biased region" description="Polar residues" evidence="1">
    <location>
        <begin position="234"/>
        <end position="245"/>
    </location>
</feature>
<dbReference type="Proteomes" id="UP001163046">
    <property type="component" value="Unassembled WGS sequence"/>
</dbReference>
<evidence type="ECO:0000259" key="2">
    <source>
        <dbReference type="PROSITE" id="PS51840"/>
    </source>
</evidence>
<dbReference type="InterPro" id="IPR050540">
    <property type="entry name" value="F-actin_Monoox_Mical"/>
</dbReference>
<accession>A0A9W9Y7E2</accession>
<feature type="compositionally biased region" description="Basic residues" evidence="1">
    <location>
        <begin position="288"/>
        <end position="297"/>
    </location>
</feature>
<feature type="region of interest" description="Disordered" evidence="1">
    <location>
        <begin position="214"/>
        <end position="637"/>
    </location>
</feature>
<comment type="caution">
    <text evidence="3">The sequence shown here is derived from an EMBL/GenBank/DDBJ whole genome shotgun (WGS) entry which is preliminary data.</text>
</comment>
<name>A0A9W9Y7E2_9CNID</name>
<evidence type="ECO:0000313" key="4">
    <source>
        <dbReference type="Proteomes" id="UP001163046"/>
    </source>
</evidence>
<dbReference type="SMART" id="SM01203">
    <property type="entry name" value="DUF3585"/>
    <property type="match status" value="1"/>
</dbReference>
<dbReference type="PANTHER" id="PTHR23167">
    <property type="entry name" value="CALPONIN HOMOLOGY DOMAIN-CONTAINING PROTEIN DDB_G0272472-RELATED"/>
    <property type="match status" value="1"/>
</dbReference>
<dbReference type="OrthoDB" id="5989723at2759"/>
<evidence type="ECO:0000256" key="1">
    <source>
        <dbReference type="SAM" id="MobiDB-lite"/>
    </source>
</evidence>
<dbReference type="PANTHER" id="PTHR23167:SF46">
    <property type="entry name" value="EPS15 HOMOLOGY DOMAIN CONTAINING PROTEIN-BINDING PROTEIN 1, ISOFORM F"/>
    <property type="match status" value="1"/>
</dbReference>
<proteinExistence type="predicted"/>
<dbReference type="InterPro" id="IPR022735">
    <property type="entry name" value="bMERB_dom"/>
</dbReference>
<organism evidence="3 4">
    <name type="scientific">Desmophyllum pertusum</name>
    <dbReference type="NCBI Taxonomy" id="174260"/>
    <lineage>
        <taxon>Eukaryota</taxon>
        <taxon>Metazoa</taxon>
        <taxon>Cnidaria</taxon>
        <taxon>Anthozoa</taxon>
        <taxon>Hexacorallia</taxon>
        <taxon>Scleractinia</taxon>
        <taxon>Caryophylliina</taxon>
        <taxon>Caryophylliidae</taxon>
        <taxon>Desmophyllum</taxon>
    </lineage>
</organism>
<dbReference type="AlphaFoldDB" id="A0A9W9Y7E2"/>
<dbReference type="InterPro" id="IPR019448">
    <property type="entry name" value="NT-C2"/>
</dbReference>
<feature type="compositionally biased region" description="Basic and acidic residues" evidence="1">
    <location>
        <begin position="375"/>
        <end position="384"/>
    </location>
</feature>
<reference evidence="3" key="1">
    <citation type="submission" date="2023-01" db="EMBL/GenBank/DDBJ databases">
        <title>Genome assembly of the deep-sea coral Lophelia pertusa.</title>
        <authorList>
            <person name="Herrera S."/>
            <person name="Cordes E."/>
        </authorList>
    </citation>
    <scope>NUCLEOTIDE SEQUENCE</scope>
    <source>
        <strain evidence="3">USNM1676648</strain>
        <tissue evidence="3">Polyp</tissue>
    </source>
</reference>
<protein>
    <submittedName>
        <fullName evidence="3">EH domain binding protein 1</fullName>
    </submittedName>
</protein>
<feature type="compositionally biased region" description="Basic and acidic residues" evidence="1">
    <location>
        <begin position="565"/>
        <end position="585"/>
    </location>
</feature>
<dbReference type="Pfam" id="PF12130">
    <property type="entry name" value="bMERB_dom"/>
    <property type="match status" value="1"/>
</dbReference>
<feature type="compositionally biased region" description="Pro residues" evidence="1">
    <location>
        <begin position="298"/>
        <end position="332"/>
    </location>
</feature>
<feature type="compositionally biased region" description="Polar residues" evidence="1">
    <location>
        <begin position="269"/>
        <end position="286"/>
    </location>
</feature>
<feature type="compositionally biased region" description="Low complexity" evidence="1">
    <location>
        <begin position="220"/>
        <end position="233"/>
    </location>
</feature>